<dbReference type="GO" id="GO:0043139">
    <property type="term" value="F:5'-3' DNA helicase activity"/>
    <property type="evidence" value="ECO:0007669"/>
    <property type="project" value="UniProtKB-EC"/>
</dbReference>
<dbReference type="GO" id="GO:0000723">
    <property type="term" value="P:telomere maintenance"/>
    <property type="evidence" value="ECO:0007669"/>
    <property type="project" value="InterPro"/>
</dbReference>
<keyword evidence="4" id="KW-1185">Reference proteome</keyword>
<keyword evidence="1 3" id="KW-0347">Helicase</keyword>
<keyword evidence="1" id="KW-0227">DNA damage</keyword>
<dbReference type="GO" id="GO:0006281">
    <property type="term" value="P:DNA repair"/>
    <property type="evidence" value="ECO:0007669"/>
    <property type="project" value="UniProtKB-KW"/>
</dbReference>
<keyword evidence="1" id="KW-0234">DNA repair</keyword>
<dbReference type="EMBL" id="JARKIB010000872">
    <property type="protein sequence ID" value="KAJ7689877.1"/>
    <property type="molecule type" value="Genomic_DNA"/>
</dbReference>
<comment type="cofactor">
    <cofactor evidence="1">
        <name>Mg(2+)</name>
        <dbReference type="ChEBI" id="CHEBI:18420"/>
    </cofactor>
</comment>
<evidence type="ECO:0000313" key="4">
    <source>
        <dbReference type="Proteomes" id="UP001215598"/>
    </source>
</evidence>
<reference evidence="3" key="1">
    <citation type="submission" date="2023-03" db="EMBL/GenBank/DDBJ databases">
        <title>Massive genome expansion in bonnet fungi (Mycena s.s.) driven by repeated elements and novel gene families across ecological guilds.</title>
        <authorList>
            <consortium name="Lawrence Berkeley National Laboratory"/>
            <person name="Harder C.B."/>
            <person name="Miyauchi S."/>
            <person name="Viragh M."/>
            <person name="Kuo A."/>
            <person name="Thoen E."/>
            <person name="Andreopoulos B."/>
            <person name="Lu D."/>
            <person name="Skrede I."/>
            <person name="Drula E."/>
            <person name="Henrissat B."/>
            <person name="Morin E."/>
            <person name="Kohler A."/>
            <person name="Barry K."/>
            <person name="LaButti K."/>
            <person name="Morin E."/>
            <person name="Salamov A."/>
            <person name="Lipzen A."/>
            <person name="Mereny Z."/>
            <person name="Hegedus B."/>
            <person name="Baldrian P."/>
            <person name="Stursova M."/>
            <person name="Weitz H."/>
            <person name="Taylor A."/>
            <person name="Grigoriev I.V."/>
            <person name="Nagy L.G."/>
            <person name="Martin F."/>
            <person name="Kauserud H."/>
        </authorList>
    </citation>
    <scope>NUCLEOTIDE SEQUENCE</scope>
    <source>
        <strain evidence="3">CBHHK182m</strain>
    </source>
</reference>
<keyword evidence="1" id="KW-0233">DNA recombination</keyword>
<dbReference type="GO" id="GO:0006310">
    <property type="term" value="P:DNA recombination"/>
    <property type="evidence" value="ECO:0007669"/>
    <property type="project" value="UniProtKB-KW"/>
</dbReference>
<evidence type="ECO:0000256" key="1">
    <source>
        <dbReference type="RuleBase" id="RU363044"/>
    </source>
</evidence>
<gene>
    <name evidence="3" type="ORF">B0H16DRAFT_1445377</name>
</gene>
<feature type="domain" description="DNA helicase Pif1-like DEAD-box helicase" evidence="2">
    <location>
        <begin position="68"/>
        <end position="208"/>
    </location>
</feature>
<dbReference type="EC" id="5.6.2.3" evidence="1"/>
<name>A0AAD7DEP5_9AGAR</name>
<proteinExistence type="inferred from homology"/>
<comment type="caution">
    <text evidence="3">The sequence shown here is derived from an EMBL/GenBank/DDBJ whole genome shotgun (WGS) entry which is preliminary data.</text>
</comment>
<dbReference type="InterPro" id="IPR010285">
    <property type="entry name" value="DNA_helicase_pif1-like_DEAD"/>
</dbReference>
<sequence length="263" mass="29259">MLRITASPNPELIRNELLLALQKLLQGLGKSLMDIGLPEPVERQQEIDAERLQWGGDPTNLCGFKDSLSAEQRLVYDRIMHITTTTLDSPPPIHVDGRAGRGKTYVLYPIIGALRKMNEIVLVSASSAFAAKNYPGGRTIHYLYGIPVDEYNPFLKSSVGPTSDRARLLQAAKCHVIDEIGGLHFKAFDCADRLMRSLTGCARIWGGAYVNHSRRLPPGSILDIGCTPKLICFRLHLLSVLEDELQFVMHHCVRKLLGTTSRF</sequence>
<dbReference type="Proteomes" id="UP001215598">
    <property type="component" value="Unassembled WGS sequence"/>
</dbReference>
<dbReference type="Gene3D" id="3.40.50.300">
    <property type="entry name" value="P-loop containing nucleotide triphosphate hydrolases"/>
    <property type="match status" value="1"/>
</dbReference>
<organism evidence="3 4">
    <name type="scientific">Mycena metata</name>
    <dbReference type="NCBI Taxonomy" id="1033252"/>
    <lineage>
        <taxon>Eukaryota</taxon>
        <taxon>Fungi</taxon>
        <taxon>Dikarya</taxon>
        <taxon>Basidiomycota</taxon>
        <taxon>Agaricomycotina</taxon>
        <taxon>Agaricomycetes</taxon>
        <taxon>Agaricomycetidae</taxon>
        <taxon>Agaricales</taxon>
        <taxon>Marasmiineae</taxon>
        <taxon>Mycenaceae</taxon>
        <taxon>Mycena</taxon>
    </lineage>
</organism>
<evidence type="ECO:0000313" key="3">
    <source>
        <dbReference type="EMBL" id="KAJ7689877.1"/>
    </source>
</evidence>
<dbReference type="PANTHER" id="PTHR10492">
    <property type="match status" value="1"/>
</dbReference>
<dbReference type="Pfam" id="PF05970">
    <property type="entry name" value="PIF1"/>
    <property type="match status" value="1"/>
</dbReference>
<accession>A0AAD7DEP5</accession>
<dbReference type="InterPro" id="IPR027417">
    <property type="entry name" value="P-loop_NTPase"/>
</dbReference>
<keyword evidence="1" id="KW-0378">Hydrolase</keyword>
<dbReference type="AlphaFoldDB" id="A0AAD7DEP5"/>
<dbReference type="GO" id="GO:0005524">
    <property type="term" value="F:ATP binding"/>
    <property type="evidence" value="ECO:0007669"/>
    <property type="project" value="UniProtKB-KW"/>
</dbReference>
<keyword evidence="1" id="KW-0547">Nucleotide-binding</keyword>
<dbReference type="GO" id="GO:0016787">
    <property type="term" value="F:hydrolase activity"/>
    <property type="evidence" value="ECO:0007669"/>
    <property type="project" value="UniProtKB-KW"/>
</dbReference>
<comment type="catalytic activity">
    <reaction evidence="1">
        <text>ATP + H2O = ADP + phosphate + H(+)</text>
        <dbReference type="Rhea" id="RHEA:13065"/>
        <dbReference type="ChEBI" id="CHEBI:15377"/>
        <dbReference type="ChEBI" id="CHEBI:15378"/>
        <dbReference type="ChEBI" id="CHEBI:30616"/>
        <dbReference type="ChEBI" id="CHEBI:43474"/>
        <dbReference type="ChEBI" id="CHEBI:456216"/>
        <dbReference type="EC" id="5.6.2.3"/>
    </reaction>
</comment>
<comment type="similarity">
    <text evidence="1">Belongs to the helicase family.</text>
</comment>
<keyword evidence="1" id="KW-0067">ATP-binding</keyword>
<evidence type="ECO:0000259" key="2">
    <source>
        <dbReference type="Pfam" id="PF05970"/>
    </source>
</evidence>
<dbReference type="PANTHER" id="PTHR10492:SF95">
    <property type="entry name" value="HELITRON HELICASE-LIKE DOMAIN-CONTAINING PROTEIN"/>
    <property type="match status" value="1"/>
</dbReference>
<dbReference type="SUPFAM" id="SSF52540">
    <property type="entry name" value="P-loop containing nucleoside triphosphate hydrolases"/>
    <property type="match status" value="1"/>
</dbReference>
<protein>
    <recommendedName>
        <fullName evidence="1">ATP-dependent DNA helicase</fullName>
        <ecNumber evidence="1">5.6.2.3</ecNumber>
    </recommendedName>
</protein>